<evidence type="ECO:0000256" key="8">
    <source>
        <dbReference type="ARBA" id="ARBA00023136"/>
    </source>
</evidence>
<comment type="catalytic activity">
    <reaction evidence="9">
        <text>Release of signal peptides from bacterial membrane prolipoproteins. Hydrolyzes -Xaa-Yaa-Zaa-|-(S,diacylglyceryl)Cys-, in which Xaa is hydrophobic (preferably Leu), and Yaa (Ala or Ser) and Zaa (Gly or Ala) have small, neutral side chains.</text>
        <dbReference type="EC" id="3.4.23.36"/>
    </reaction>
</comment>
<keyword evidence="6 9" id="KW-0378">Hydrolase</keyword>
<evidence type="ECO:0000313" key="11">
    <source>
        <dbReference type="EMBL" id="VYS90425.1"/>
    </source>
</evidence>
<keyword evidence="4 9" id="KW-0812">Transmembrane</keyword>
<gene>
    <name evidence="9 11" type="primary">lspA</name>
    <name evidence="11" type="ORF">AULFYP135_00849</name>
</gene>
<dbReference type="PANTHER" id="PTHR33695">
    <property type="entry name" value="LIPOPROTEIN SIGNAL PEPTIDASE"/>
    <property type="match status" value="1"/>
</dbReference>
<keyword evidence="5 9" id="KW-0064">Aspartyl protease</keyword>
<protein>
    <recommendedName>
        <fullName evidence="9">Lipoprotein signal peptidase</fullName>
        <ecNumber evidence="9">3.4.23.36</ecNumber>
    </recommendedName>
    <alternativeName>
        <fullName evidence="9">Prolipoprotein signal peptidase</fullName>
    </alternativeName>
    <alternativeName>
        <fullName evidence="9">Signal peptidase II</fullName>
        <shortName evidence="9">SPase II</shortName>
    </alternativeName>
</protein>
<dbReference type="GO" id="GO:0004190">
    <property type="term" value="F:aspartic-type endopeptidase activity"/>
    <property type="evidence" value="ECO:0007669"/>
    <property type="project" value="UniProtKB-UniRule"/>
</dbReference>
<comment type="caution">
    <text evidence="9">Lacks conserved residue(s) required for the propagation of feature annotation.</text>
</comment>
<evidence type="ECO:0000256" key="1">
    <source>
        <dbReference type="ARBA" id="ARBA00006139"/>
    </source>
</evidence>
<dbReference type="PRINTS" id="PR00781">
    <property type="entry name" value="LIPOSIGPTASE"/>
</dbReference>
<dbReference type="GO" id="GO:0006508">
    <property type="term" value="P:proteolysis"/>
    <property type="evidence" value="ECO:0007669"/>
    <property type="project" value="UniProtKB-KW"/>
</dbReference>
<keyword evidence="8 9" id="KW-0472">Membrane</keyword>
<keyword evidence="7 9" id="KW-1133">Transmembrane helix</keyword>
<organism evidence="11">
    <name type="scientific">uncultured Anaerotruncus sp</name>
    <dbReference type="NCBI Taxonomy" id="905011"/>
    <lineage>
        <taxon>Bacteria</taxon>
        <taxon>Bacillati</taxon>
        <taxon>Bacillota</taxon>
        <taxon>Clostridia</taxon>
        <taxon>Eubacteriales</taxon>
        <taxon>Oscillospiraceae</taxon>
        <taxon>Anaerotruncus</taxon>
        <taxon>environmental samples</taxon>
    </lineage>
</organism>
<feature type="transmembrane region" description="Helical" evidence="9">
    <location>
        <begin position="87"/>
        <end position="104"/>
    </location>
</feature>
<dbReference type="AlphaFoldDB" id="A0A6N2SFB7"/>
<comment type="subcellular location">
    <subcellularLocation>
        <location evidence="9">Cell membrane</location>
        <topology evidence="9">Multi-pass membrane protein</topology>
    </subcellularLocation>
</comment>
<dbReference type="GO" id="GO:0005886">
    <property type="term" value="C:plasma membrane"/>
    <property type="evidence" value="ECO:0007669"/>
    <property type="project" value="UniProtKB-SubCell"/>
</dbReference>
<evidence type="ECO:0000256" key="7">
    <source>
        <dbReference type="ARBA" id="ARBA00022989"/>
    </source>
</evidence>
<dbReference type="UniPathway" id="UPA00665"/>
<dbReference type="EMBL" id="CACRSL010000003">
    <property type="protein sequence ID" value="VYS90425.1"/>
    <property type="molecule type" value="Genomic_DNA"/>
</dbReference>
<keyword evidence="11" id="KW-0449">Lipoprotein</keyword>
<sequence length="156" mass="17483">MTAYIALFVSLILIVVDQVIKIWAYQSLSQIGSVLVIPHLLRLTYVENFGAAFGILQQRRWLLIGITVAVLAFLVWTLLAKKVTEKPMVWSFALIIAGGAGNLIDRMQRGFVVDYLDVSPLFSFPVFNFADCCVVIGTALMIFYILVLEPKQREGK</sequence>
<name>A0A6N2SFB7_9FIRM</name>
<evidence type="ECO:0000256" key="9">
    <source>
        <dbReference type="HAMAP-Rule" id="MF_00161"/>
    </source>
</evidence>
<keyword evidence="3 9" id="KW-0645">Protease</keyword>
<dbReference type="InterPro" id="IPR001872">
    <property type="entry name" value="Peptidase_A8"/>
</dbReference>
<comment type="function">
    <text evidence="9">This protein specifically catalyzes the removal of signal peptides from prolipoproteins.</text>
</comment>
<dbReference type="PANTHER" id="PTHR33695:SF1">
    <property type="entry name" value="LIPOPROTEIN SIGNAL PEPTIDASE"/>
    <property type="match status" value="1"/>
</dbReference>
<evidence type="ECO:0000256" key="3">
    <source>
        <dbReference type="ARBA" id="ARBA00022670"/>
    </source>
</evidence>
<dbReference type="NCBIfam" id="TIGR00077">
    <property type="entry name" value="lspA"/>
    <property type="match status" value="1"/>
</dbReference>
<evidence type="ECO:0000256" key="6">
    <source>
        <dbReference type="ARBA" id="ARBA00022801"/>
    </source>
</evidence>
<feature type="active site" evidence="9">
    <location>
        <position position="131"/>
    </location>
</feature>
<feature type="transmembrane region" description="Helical" evidence="9">
    <location>
        <begin position="124"/>
        <end position="147"/>
    </location>
</feature>
<dbReference type="HAMAP" id="MF_00161">
    <property type="entry name" value="LspA"/>
    <property type="match status" value="1"/>
</dbReference>
<comment type="pathway">
    <text evidence="9">Protein modification; lipoprotein biosynthesis (signal peptide cleavage).</text>
</comment>
<evidence type="ECO:0000256" key="5">
    <source>
        <dbReference type="ARBA" id="ARBA00022750"/>
    </source>
</evidence>
<evidence type="ECO:0000256" key="2">
    <source>
        <dbReference type="ARBA" id="ARBA00022475"/>
    </source>
</evidence>
<proteinExistence type="inferred from homology"/>
<feature type="active site" evidence="9">
    <location>
        <position position="114"/>
    </location>
</feature>
<comment type="similarity">
    <text evidence="1 9 10">Belongs to the peptidase A8 family.</text>
</comment>
<accession>A0A6N2SFB7</accession>
<keyword evidence="2 9" id="KW-1003">Cell membrane</keyword>
<evidence type="ECO:0000256" key="4">
    <source>
        <dbReference type="ARBA" id="ARBA00022692"/>
    </source>
</evidence>
<dbReference type="Pfam" id="PF01252">
    <property type="entry name" value="Peptidase_A8"/>
    <property type="match status" value="1"/>
</dbReference>
<feature type="transmembrane region" description="Helical" evidence="9">
    <location>
        <begin position="61"/>
        <end position="80"/>
    </location>
</feature>
<evidence type="ECO:0000256" key="10">
    <source>
        <dbReference type="RuleBase" id="RU004181"/>
    </source>
</evidence>
<dbReference type="EC" id="3.4.23.36" evidence="9"/>
<reference evidence="11" key="1">
    <citation type="submission" date="2019-11" db="EMBL/GenBank/DDBJ databases">
        <authorList>
            <person name="Feng L."/>
        </authorList>
    </citation>
    <scope>NUCLEOTIDE SEQUENCE</scope>
    <source>
        <strain evidence="11">AundefinedLFYP135</strain>
    </source>
</reference>